<feature type="transmembrane region" description="Helical" evidence="1">
    <location>
        <begin position="94"/>
        <end position="115"/>
    </location>
</feature>
<keyword evidence="1" id="KW-0472">Membrane</keyword>
<evidence type="ECO:0000259" key="2">
    <source>
        <dbReference type="Pfam" id="PF05232"/>
    </source>
</evidence>
<evidence type="ECO:0000313" key="3">
    <source>
        <dbReference type="EMBL" id="TDQ45376.1"/>
    </source>
</evidence>
<comment type="caution">
    <text evidence="3">The sequence shown here is derived from an EMBL/GenBank/DDBJ whole genome shotgun (WGS) entry which is preliminary data.</text>
</comment>
<organism evidence="3 4">
    <name type="scientific">Tepidicella xavieri</name>
    <dbReference type="NCBI Taxonomy" id="360241"/>
    <lineage>
        <taxon>Bacteria</taxon>
        <taxon>Pseudomonadati</taxon>
        <taxon>Pseudomonadota</taxon>
        <taxon>Betaproteobacteria</taxon>
        <taxon>Burkholderiales</taxon>
        <taxon>Tepidicella</taxon>
    </lineage>
</organism>
<feature type="domain" description="Chlorhexidine efflux transporter" evidence="2">
    <location>
        <begin position="22"/>
        <end position="82"/>
    </location>
</feature>
<dbReference type="Proteomes" id="UP000295510">
    <property type="component" value="Unassembled WGS sequence"/>
</dbReference>
<feature type="transmembrane region" description="Helical" evidence="1">
    <location>
        <begin position="25"/>
        <end position="47"/>
    </location>
</feature>
<dbReference type="Pfam" id="PF05232">
    <property type="entry name" value="BTP"/>
    <property type="match status" value="2"/>
</dbReference>
<feature type="domain" description="Chlorhexidine efflux transporter" evidence="2">
    <location>
        <begin position="88"/>
        <end position="150"/>
    </location>
</feature>
<protein>
    <submittedName>
        <fullName evidence="3">Putative membrane protein</fullName>
    </submittedName>
</protein>
<dbReference type="NCBIfam" id="NF033664">
    <property type="entry name" value="PACE_transport"/>
    <property type="match status" value="1"/>
</dbReference>
<proteinExistence type="predicted"/>
<reference evidence="3 4" key="1">
    <citation type="submission" date="2019-03" db="EMBL/GenBank/DDBJ databases">
        <title>Genomic Encyclopedia of Type Strains, Phase IV (KMG-IV): sequencing the most valuable type-strain genomes for metagenomic binning, comparative biology and taxonomic classification.</title>
        <authorList>
            <person name="Goeker M."/>
        </authorList>
    </citation>
    <scope>NUCLEOTIDE SEQUENCE [LARGE SCALE GENOMIC DNA]</scope>
    <source>
        <strain evidence="3 4">DSM 19605</strain>
    </source>
</reference>
<dbReference type="InterPro" id="IPR007896">
    <property type="entry name" value="BTP_bacteria"/>
</dbReference>
<keyword evidence="1" id="KW-1133">Transmembrane helix</keyword>
<dbReference type="RefSeq" id="WP_245988787.1">
    <property type="nucleotide sequence ID" value="NZ_SNYL01000001.1"/>
</dbReference>
<sequence>MAPGQTAVVAQPPWWRRMGPRTRRVVQAVLYETFAVLIVSVALAWVFREPAHSALGLALLTSGIALAWNYVFNGLFERWERRQRVKGRTWQRRVAHGLGFEGGLAILLVPVMAWWLQTSLWVALVADLGLLVFFFFYTMVFTWVFDKVFGLPQSALQHPD</sequence>
<name>A0A4R6UH72_9BURK</name>
<gene>
    <name evidence="3" type="ORF">DFR43_101283</name>
</gene>
<dbReference type="EMBL" id="SNYL01000001">
    <property type="protein sequence ID" value="TDQ45376.1"/>
    <property type="molecule type" value="Genomic_DNA"/>
</dbReference>
<accession>A0A4R6UH72</accession>
<dbReference type="AlphaFoldDB" id="A0A4R6UH72"/>
<keyword evidence="4" id="KW-1185">Reference proteome</keyword>
<dbReference type="InterPro" id="IPR058208">
    <property type="entry name" value="PACE"/>
</dbReference>
<evidence type="ECO:0000313" key="4">
    <source>
        <dbReference type="Proteomes" id="UP000295510"/>
    </source>
</evidence>
<feature type="transmembrane region" description="Helical" evidence="1">
    <location>
        <begin position="53"/>
        <end position="73"/>
    </location>
</feature>
<feature type="transmembrane region" description="Helical" evidence="1">
    <location>
        <begin position="121"/>
        <end position="145"/>
    </location>
</feature>
<keyword evidence="1" id="KW-0812">Transmembrane</keyword>
<evidence type="ECO:0000256" key="1">
    <source>
        <dbReference type="SAM" id="Phobius"/>
    </source>
</evidence>